<feature type="non-terminal residue" evidence="2">
    <location>
        <position position="1"/>
    </location>
</feature>
<sequence length="70" mass="7815">TRPYGSPGRTLKGTRPLERPPALPPSGEEGSFGGWFGLPRNSSDPGHNVGQRGQNVIRKRWWYLEQRSIA</sequence>
<comment type="caution">
    <text evidence="2">The sequence shown here is derived from an EMBL/GenBank/DDBJ whole genome shotgun (WGS) entry which is preliminary data.</text>
</comment>
<organism evidence="2">
    <name type="scientific">Anopheles gambiae</name>
    <name type="common">African malaria mosquito</name>
    <dbReference type="NCBI Taxonomy" id="7165"/>
    <lineage>
        <taxon>Eukaryota</taxon>
        <taxon>Metazoa</taxon>
        <taxon>Ecdysozoa</taxon>
        <taxon>Arthropoda</taxon>
        <taxon>Hexapoda</taxon>
        <taxon>Insecta</taxon>
        <taxon>Pterygota</taxon>
        <taxon>Neoptera</taxon>
        <taxon>Endopterygota</taxon>
        <taxon>Diptera</taxon>
        <taxon>Nematocera</taxon>
        <taxon>Culicoidea</taxon>
        <taxon>Culicidae</taxon>
        <taxon>Anophelinae</taxon>
        <taxon>Anopheles</taxon>
    </lineage>
</organism>
<feature type="region of interest" description="Disordered" evidence="1">
    <location>
        <begin position="1"/>
        <end position="52"/>
    </location>
</feature>
<evidence type="ECO:0000313" key="2">
    <source>
        <dbReference type="EMBL" id="EAU75870.1"/>
    </source>
</evidence>
<dbReference type="AlphaFoldDB" id="A0NGS4"/>
<dbReference type="EMBL" id="AAAB01008986">
    <property type="protein sequence ID" value="EAU75870.1"/>
    <property type="molecule type" value="Genomic_DNA"/>
</dbReference>
<feature type="non-terminal residue" evidence="2">
    <location>
        <position position="70"/>
    </location>
</feature>
<reference evidence="2" key="3">
    <citation type="journal article" date="2004" name="Trends Parasitol.">
        <title>The Anopheles gambiae genome: an update.</title>
        <authorList>
            <person name="Mongin E."/>
            <person name="Louis C."/>
            <person name="Holt R.A."/>
            <person name="Birney E."/>
            <person name="Collins F.H."/>
        </authorList>
    </citation>
    <scope>NUCLEOTIDE SEQUENCE</scope>
    <source>
        <strain evidence="2">PEST</strain>
    </source>
</reference>
<name>A0NGS4_ANOGA</name>
<reference evidence="2" key="4">
    <citation type="journal article" date="2007" name="Genome Biol.">
        <title>Update of the Anopheles gambiae PEST genome assembly.</title>
        <authorList>
            <person name="Sharakhova M.V."/>
            <person name="Hammond M.P."/>
            <person name="Lobo N.F."/>
            <person name="Krzywinski J."/>
            <person name="Unger M.F."/>
            <person name="Hillenmeyer M.E."/>
            <person name="Bruggner R.V."/>
            <person name="Birney E."/>
            <person name="Collins F.H."/>
        </authorList>
    </citation>
    <scope>NUCLEOTIDE SEQUENCE</scope>
    <source>
        <strain evidence="2">PEST</strain>
    </source>
</reference>
<reference evidence="2" key="2">
    <citation type="submission" date="2002-03" db="EMBL/GenBank/DDBJ databases">
        <authorList>
            <consortium name="The Anopheles Genome Sequencing Consortium"/>
        </authorList>
    </citation>
    <scope>NUCLEOTIDE SEQUENCE</scope>
    <source>
        <strain evidence="2">PEST</strain>
    </source>
</reference>
<evidence type="ECO:0000256" key="1">
    <source>
        <dbReference type="SAM" id="MobiDB-lite"/>
    </source>
</evidence>
<gene>
    <name evidence="2" type="ORF">AgaP_AGAP011755</name>
</gene>
<proteinExistence type="predicted"/>
<dbReference type="PaxDb" id="7165-AGAP011755-PA"/>
<accession>A0NGS4</accession>
<protein>
    <submittedName>
        <fullName evidence="2">AGAP011755-PA</fullName>
    </submittedName>
</protein>
<reference evidence="2" key="5">
    <citation type="submission" date="2011-05" db="EMBL/GenBank/DDBJ databases">
        <authorList>
            <consortium name="VectorBase"/>
        </authorList>
    </citation>
    <scope>NUCLEOTIDE SEQUENCE</scope>
    <source>
        <strain evidence="2">PEST</strain>
    </source>
</reference>
<reference evidence="2" key="1">
    <citation type="journal article" date="2002" name="Science">
        <title>The genome sequence of the malaria mosquito Anopheles gambiae.</title>
        <authorList>
            <person name="Holt R.A."/>
            <person name="Subramanian G.M."/>
            <person name="Halpern A."/>
            <person name="Sutton G.G."/>
            <person name="Charlab R."/>
            <person name="Nusskern D.R."/>
            <person name="Wincker P."/>
            <person name="Clark A.G."/>
            <person name="Ribeiro J.M."/>
            <person name="Wides R."/>
            <person name="Salzberg S.L."/>
            <person name="Loftus B."/>
            <person name="Yandell M."/>
            <person name="Majoros W.H."/>
            <person name="Rusch D.B."/>
            <person name="Lai Z."/>
            <person name="Kraft C.L."/>
            <person name="Abril J.F."/>
            <person name="Anthouard V."/>
            <person name="Arensburger P."/>
            <person name="Atkinson P.W."/>
            <person name="Baden H."/>
            <person name="de Berardinis V."/>
            <person name="Baldwin D."/>
            <person name="Benes V."/>
            <person name="Biedler J."/>
            <person name="Blass C."/>
            <person name="Bolanos R."/>
            <person name="Boscus D."/>
            <person name="Barnstead M."/>
            <person name="Cai S."/>
            <person name="Center A."/>
            <person name="Chaturverdi K."/>
            <person name="Christophides G.K."/>
            <person name="Chrystal M.A."/>
            <person name="Clamp M."/>
            <person name="Cravchik A."/>
            <person name="Curwen V."/>
            <person name="Dana A."/>
            <person name="Delcher A."/>
            <person name="Dew I."/>
            <person name="Evans C.A."/>
            <person name="Flanigan M."/>
            <person name="Grundschober-Freimoser A."/>
            <person name="Friedli L."/>
            <person name="Gu Z."/>
            <person name="Guan P."/>
            <person name="Guigo R."/>
            <person name="Hillenmeyer M.E."/>
            <person name="Hladun S.L."/>
            <person name="Hogan J.R."/>
            <person name="Hong Y.S."/>
            <person name="Hoover J."/>
            <person name="Jaillon O."/>
            <person name="Ke Z."/>
            <person name="Kodira C."/>
            <person name="Kokoza E."/>
            <person name="Koutsos A."/>
            <person name="Letunic I."/>
            <person name="Levitsky A."/>
            <person name="Liang Y."/>
            <person name="Lin J.J."/>
            <person name="Lobo N.F."/>
            <person name="Lopez J.R."/>
            <person name="Malek J.A."/>
            <person name="McIntosh T.C."/>
            <person name="Meister S."/>
            <person name="Miller J."/>
            <person name="Mobarry C."/>
            <person name="Mongin E."/>
            <person name="Murphy S.D."/>
            <person name="O'Brochta D.A."/>
            <person name="Pfannkoch C."/>
            <person name="Qi R."/>
            <person name="Regier M.A."/>
            <person name="Remington K."/>
            <person name="Shao H."/>
            <person name="Sharakhova M.V."/>
            <person name="Sitter C.D."/>
            <person name="Shetty J."/>
            <person name="Smith T.J."/>
            <person name="Strong R."/>
            <person name="Sun J."/>
            <person name="Thomasova D."/>
            <person name="Ton L.Q."/>
            <person name="Topalis P."/>
            <person name="Tu Z."/>
            <person name="Unger M.F."/>
            <person name="Walenz B."/>
            <person name="Wang A."/>
            <person name="Wang J."/>
            <person name="Wang M."/>
            <person name="Wang X."/>
            <person name="Woodford K.J."/>
            <person name="Wortman J.R."/>
            <person name="Wu M."/>
            <person name="Yao A."/>
            <person name="Zdobnov E.M."/>
            <person name="Zhang H."/>
            <person name="Zhao Q."/>
            <person name="Zhao S."/>
            <person name="Zhu S.C."/>
            <person name="Zhimulev I."/>
            <person name="Coluzzi M."/>
            <person name="della Torre A."/>
            <person name="Roth C.W."/>
            <person name="Louis C."/>
            <person name="Kalush F."/>
            <person name="Mural R.J."/>
            <person name="Myers E.W."/>
            <person name="Adams M.D."/>
            <person name="Smith H.O."/>
            <person name="Broder S."/>
            <person name="Gardner M.J."/>
            <person name="Fraser C.M."/>
            <person name="Birney E."/>
            <person name="Bork P."/>
            <person name="Brey P.T."/>
            <person name="Venter J.C."/>
            <person name="Weissenbach J."/>
            <person name="Kafatos F.C."/>
            <person name="Collins F.H."/>
            <person name="Hoffman S.L."/>
        </authorList>
    </citation>
    <scope>NUCLEOTIDE SEQUENCE [LARGE SCALE GENOMIC DNA]</scope>
    <source>
        <strain evidence="2">PEST</strain>
    </source>
</reference>